<feature type="domain" description="Peptidase S74" evidence="4">
    <location>
        <begin position="900"/>
        <end position="990"/>
    </location>
</feature>
<keyword evidence="2" id="KW-0946">Virion</keyword>
<dbReference type="Pfam" id="PF13884">
    <property type="entry name" value="Peptidase_S74"/>
    <property type="match status" value="1"/>
</dbReference>
<dbReference type="EMBL" id="LR796595">
    <property type="protein sequence ID" value="CAB4154019.1"/>
    <property type="molecule type" value="Genomic_DNA"/>
</dbReference>
<evidence type="ECO:0000256" key="3">
    <source>
        <dbReference type="SAM" id="Coils"/>
    </source>
</evidence>
<keyword evidence="2" id="KW-1227">Viral tail protein</keyword>
<sequence>MDYTSIKVGQLPTDEISGGNFIPHEVAGVLKKATFTDLAAFIGANDAVGFRAVSVANGGTLPATETQEFILVGAGTYNNVGGGSTITVTGQLNALVSNGTYWFVGVEIPIDAPPGNAIWGQVIGTLSNQTDLQNLFNLKADLVDGKVPSSQLPSYVDDVIEVANYAALPVSGETGKIYITIDTEYIYRWSGSVYIRIADEAAAWGTITGTLSNQTDLQNALDAKEDDIAAGTTAQYWRGDKSWQTLNKAAVGLNNVDNTSDLNKPISTATQTALDAKFDDPIGDTTQYIAGDGSLISFPIAGQAGTVVREVRNASGATITKGTIVYINGASGNKATIAKALATGDSTSAQTFGFVQADIANNANGYVVCLGDLIGINTSGISVGTQLYLSSTIAGEYTTTKQVAPAHLVYVGVVTRSHATLGQIEVKIQNGYELDEIHDVLITSKTNKDFLVYESSTDLWKNKSLGTVIGGTSSQFFKGDGSLDSNTYATTSQLHNAVTIGTANGLSLSNQVLSLGLASSTLAGALSSADWNTFNAKQPALSGSGFVKISGTTISYDNSTYLTSITSGNVTTALGYTPYNATNPSGYITGITSGNVTTALGYTPYNATNPNGYTSNTGTVTSVSGTGTVSGLTLTGSITGSGSLTLGGTLSLTSGNVTSALGFTPYNATNPSGYITSSGSISGNAATATTATNLSGGTANATSITGTSISVYGNGASADPYGTMAVTEPANTSNYSYYGLTRAGNMGGGFGLTGTTGALGLGANSYWFGSATSGAAGVMGSAWIAFNSASFIANGDIRSTIFYDSNNTGYYVDPASTSSLNVLTMANKITLGSFSAATTNSGEAWIGRASDRVSGTMTVQLGGGAGGRVFEVVDYAWTTVLFKVDSSGNATASGDVTAYSDKRIKENIITIDNALDKVLSLRGVTYNRIDSDDKSQKIGVIAQEIQEVLPQVVHEQENGLLGVSYGNITAVLIEAIKEQQTQIEELKQLVNQLIKK</sequence>
<organism evidence="5">
    <name type="scientific">uncultured Caudovirales phage</name>
    <dbReference type="NCBI Taxonomy" id="2100421"/>
    <lineage>
        <taxon>Viruses</taxon>
        <taxon>Duplodnaviria</taxon>
        <taxon>Heunggongvirae</taxon>
        <taxon>Uroviricota</taxon>
        <taxon>Caudoviricetes</taxon>
        <taxon>Peduoviridae</taxon>
        <taxon>Maltschvirus</taxon>
        <taxon>Maltschvirus maltsch</taxon>
    </lineage>
</organism>
<keyword evidence="3" id="KW-0175">Coiled coil</keyword>
<dbReference type="PROSITE" id="PS51688">
    <property type="entry name" value="ICA"/>
    <property type="match status" value="1"/>
</dbReference>
<evidence type="ECO:0000256" key="1">
    <source>
        <dbReference type="ARBA" id="ARBA00004328"/>
    </source>
</evidence>
<gene>
    <name evidence="5" type="ORF">UFOVP638_49</name>
</gene>
<feature type="coiled-coil region" evidence="3">
    <location>
        <begin position="969"/>
        <end position="996"/>
    </location>
</feature>
<comment type="subcellular location">
    <subcellularLocation>
        <location evidence="1">Virion</location>
    </subcellularLocation>
</comment>
<dbReference type="GO" id="GO:0098015">
    <property type="term" value="C:virus tail"/>
    <property type="evidence" value="ECO:0007669"/>
    <property type="project" value="UniProtKB-KW"/>
</dbReference>
<protein>
    <submittedName>
        <fullName evidence="5">Intramolecular chaperone auto-processing domain containing protein</fullName>
    </submittedName>
</protein>
<name>A0A6J5NER7_9CAUD</name>
<proteinExistence type="predicted"/>
<evidence type="ECO:0000313" key="5">
    <source>
        <dbReference type="EMBL" id="CAB4154019.1"/>
    </source>
</evidence>
<accession>A0A6J5NER7</accession>
<reference evidence="5" key="1">
    <citation type="submission" date="2020-04" db="EMBL/GenBank/DDBJ databases">
        <authorList>
            <person name="Chiriac C."/>
            <person name="Salcher M."/>
            <person name="Ghai R."/>
            <person name="Kavagutti S V."/>
        </authorList>
    </citation>
    <scope>NUCLEOTIDE SEQUENCE</scope>
</reference>
<dbReference type="InterPro" id="IPR030392">
    <property type="entry name" value="S74_ICA"/>
</dbReference>
<evidence type="ECO:0000259" key="4">
    <source>
        <dbReference type="PROSITE" id="PS51688"/>
    </source>
</evidence>
<evidence type="ECO:0000256" key="2">
    <source>
        <dbReference type="ARBA" id="ARBA00022732"/>
    </source>
</evidence>